<dbReference type="EMBL" id="JACETU010000004">
    <property type="protein sequence ID" value="KAF7431164.1"/>
    <property type="molecule type" value="Genomic_DNA"/>
</dbReference>
<dbReference type="Proteomes" id="UP000623687">
    <property type="component" value="Unassembled WGS sequence"/>
</dbReference>
<dbReference type="RefSeq" id="XP_036632442.1">
    <property type="nucleotide sequence ID" value="XM_036776423.1"/>
</dbReference>
<organism evidence="1 2">
    <name type="scientific">Pleurotus ostreatus</name>
    <name type="common">Oyster mushroom</name>
    <name type="synonym">White-rot fungus</name>
    <dbReference type="NCBI Taxonomy" id="5322"/>
    <lineage>
        <taxon>Eukaryota</taxon>
        <taxon>Fungi</taxon>
        <taxon>Dikarya</taxon>
        <taxon>Basidiomycota</taxon>
        <taxon>Agaricomycotina</taxon>
        <taxon>Agaricomycetes</taxon>
        <taxon>Agaricomycetidae</taxon>
        <taxon>Agaricales</taxon>
        <taxon>Pleurotineae</taxon>
        <taxon>Pleurotaceae</taxon>
        <taxon>Pleurotus</taxon>
    </lineage>
</organism>
<dbReference type="AlphaFoldDB" id="A0A8H7DUI3"/>
<reference evidence="1" key="1">
    <citation type="submission" date="2019-07" db="EMBL/GenBank/DDBJ databases">
        <authorList>
            <person name="Palmer J.M."/>
        </authorList>
    </citation>
    <scope>NUCLEOTIDE SEQUENCE</scope>
    <source>
        <strain evidence="1">PC9</strain>
    </source>
</reference>
<gene>
    <name evidence="1" type="ORF">PC9H_006884</name>
</gene>
<sequence>MGIFYVYFSQVSTDVTWRIVGTFSDAATADEWWRAVSRAQLPGANANLLADIKRINPQFYNHNAAVFNVLNFFSDARVNTISESFRGRAFLTLQNDRGARGVDIIPDQGVTDLISGDWFYIRSSVDPTSYWFYDSGRSRVVVSTTRRTMFRVVAKNVPDRTVMIRSDTVALFAWPQSRPIYIDSQGNLIGGGSSDWTFDFEDFGTGRFVDSDSGIVYGNIADNAPKKPGWELVN</sequence>
<comment type="caution">
    <text evidence="1">The sequence shown here is derived from an EMBL/GenBank/DDBJ whole genome shotgun (WGS) entry which is preliminary data.</text>
</comment>
<dbReference type="VEuPathDB" id="FungiDB:PC9H_006884"/>
<evidence type="ECO:0000313" key="2">
    <source>
        <dbReference type="Proteomes" id="UP000623687"/>
    </source>
</evidence>
<proteinExistence type="predicted"/>
<dbReference type="OrthoDB" id="5364171at2759"/>
<protein>
    <submittedName>
        <fullName evidence="1">Uncharacterized protein</fullName>
    </submittedName>
</protein>
<evidence type="ECO:0000313" key="1">
    <source>
        <dbReference type="EMBL" id="KAF7431164.1"/>
    </source>
</evidence>
<accession>A0A8H7DUI3</accession>
<name>A0A8H7DUI3_PLEOS</name>
<keyword evidence="2" id="KW-1185">Reference proteome</keyword>
<dbReference type="GeneID" id="59376702"/>